<sequence length="312" mass="36665">MDFQLYKKMLKEWAYEQEPVFIVGPERSGTSLLFQQVSNHPKFCDFSHATVETFCFVKPWLLLEPAGPENYEMRVYLGQKNLKVFQDSIVPLIERNKMLSLEGMSRQYLNHPKREEIWFERRYKHINRAFFYSSWKHLGEKRLVEKTPAHIRCANEILETFPKAKLLICTRSPGEIIASHKKRYKKEIELGKSANDPSIAWLAHSTEDYMKYLNSINNNINTLLDEMPESVKVVPYGDLTTSPDNTLENVYQFIGVDYIDPNNMTRSRNEQAWDPLLNKAPQKNEVDLTEELSNDEIDFIKVKSQTLSNFWR</sequence>
<dbReference type="PANTHER" id="PTHR36451:SF1">
    <property type="entry name" value="OMEGA-HYDROXY-BETA-DIHYDROMENAQUINONE-9 SULFOTRANSFERASE STF3"/>
    <property type="match status" value="1"/>
</dbReference>
<evidence type="ECO:0008006" key="3">
    <source>
        <dbReference type="Google" id="ProtNLM"/>
    </source>
</evidence>
<dbReference type="InterPro" id="IPR027417">
    <property type="entry name" value="P-loop_NTPase"/>
</dbReference>
<keyword evidence="2" id="KW-1185">Reference proteome</keyword>
<evidence type="ECO:0000313" key="1">
    <source>
        <dbReference type="EMBL" id="NDV91689.1"/>
    </source>
</evidence>
<dbReference type="PANTHER" id="PTHR36451">
    <property type="entry name" value="PAPS-DEPENDENT SULFOTRANSFERASE STF3"/>
    <property type="match status" value="1"/>
</dbReference>
<protein>
    <recommendedName>
        <fullName evidence="3">Sulfotransferase</fullName>
    </recommendedName>
</protein>
<name>A0A7X5LLU4_9ALTE</name>
<organism evidence="1 2">
    <name type="scientific">Alteromonas profundi</name>
    <dbReference type="NCBI Taxonomy" id="2696062"/>
    <lineage>
        <taxon>Bacteria</taxon>
        <taxon>Pseudomonadati</taxon>
        <taxon>Pseudomonadota</taxon>
        <taxon>Gammaproteobacteria</taxon>
        <taxon>Alteromonadales</taxon>
        <taxon>Alteromonadaceae</taxon>
        <taxon>Alteromonas/Salinimonas group</taxon>
        <taxon>Alteromonas</taxon>
    </lineage>
</organism>
<dbReference type="InterPro" id="IPR052736">
    <property type="entry name" value="Stf3_sulfotransferase"/>
</dbReference>
<dbReference type="Gene3D" id="3.40.50.300">
    <property type="entry name" value="P-loop containing nucleotide triphosphate hydrolases"/>
    <property type="match status" value="1"/>
</dbReference>
<dbReference type="Pfam" id="PF13469">
    <property type="entry name" value="Sulfotransfer_3"/>
    <property type="match status" value="1"/>
</dbReference>
<gene>
    <name evidence="1" type="ORF">GTH32_10890</name>
</gene>
<dbReference type="EMBL" id="JAAAWN010000013">
    <property type="protein sequence ID" value="NDV91689.1"/>
    <property type="molecule type" value="Genomic_DNA"/>
</dbReference>
<reference evidence="1 2" key="1">
    <citation type="submission" date="2020-01" db="EMBL/GenBank/DDBJ databases">
        <authorList>
            <person name="Chen J."/>
            <person name="Zhu S."/>
            <person name="Yang J."/>
        </authorList>
    </citation>
    <scope>NUCLEOTIDE SEQUENCE [LARGE SCALE GENOMIC DNA]</scope>
    <source>
        <strain evidence="1 2">345S023</strain>
    </source>
</reference>
<dbReference type="RefSeq" id="WP_163085660.1">
    <property type="nucleotide sequence ID" value="NZ_JAAAWN010000013.1"/>
</dbReference>
<dbReference type="SUPFAM" id="SSF52540">
    <property type="entry name" value="P-loop containing nucleoside triphosphate hydrolases"/>
    <property type="match status" value="1"/>
</dbReference>
<dbReference type="AlphaFoldDB" id="A0A7X5LLU4"/>
<proteinExistence type="predicted"/>
<comment type="caution">
    <text evidence="1">The sequence shown here is derived from an EMBL/GenBank/DDBJ whole genome shotgun (WGS) entry which is preliminary data.</text>
</comment>
<dbReference type="Proteomes" id="UP000470213">
    <property type="component" value="Unassembled WGS sequence"/>
</dbReference>
<evidence type="ECO:0000313" key="2">
    <source>
        <dbReference type="Proteomes" id="UP000470213"/>
    </source>
</evidence>
<accession>A0A7X5LLU4</accession>